<proteinExistence type="predicted"/>
<dbReference type="RefSeq" id="WP_099517534.1">
    <property type="nucleotide sequence ID" value="NZ_CP016808.1"/>
</dbReference>
<evidence type="ECO:0000313" key="1">
    <source>
        <dbReference type="EMBL" id="ANY66165.1"/>
    </source>
</evidence>
<organism evidence="1">
    <name type="scientific">Paenibacillus sp. BIHB 4019</name>
    <dbReference type="NCBI Taxonomy" id="1870819"/>
    <lineage>
        <taxon>Bacteria</taxon>
        <taxon>Bacillati</taxon>
        <taxon>Bacillota</taxon>
        <taxon>Bacilli</taxon>
        <taxon>Bacillales</taxon>
        <taxon>Paenibacillaceae</taxon>
        <taxon>Paenibacillus</taxon>
    </lineage>
</organism>
<accession>A0A1B2DEN7</accession>
<protein>
    <submittedName>
        <fullName evidence="1">Beta-mannanase</fullName>
    </submittedName>
</protein>
<name>A0A1B2DEN7_9BACL</name>
<dbReference type="EMBL" id="CP016808">
    <property type="protein sequence ID" value="ANY66165.1"/>
    <property type="molecule type" value="Genomic_DNA"/>
</dbReference>
<gene>
    <name evidence="1" type="ORF">BBD42_06590</name>
</gene>
<sequence length="213" mass="23829">MRFVEAEGDSPRINGLSHTLNGDRCTLQWLWPSGVEAVYIGKAEAEQAAFRGTPELASLKLYTRAEYKANNGYHVRLEGIGRYRFTVYIYEEGAEDGKVIWLQSDGLSELDVSAGRAKIRYSVKQKTGFFQRYKTVSIQVTAEVPIAKDVLCYVKKAGGYPASKDDGMMYPFAAAFASGRNVLPPIEVGKQDFVRVFFTDGPRFAQLYELVPE</sequence>
<dbReference type="AlphaFoldDB" id="A0A1B2DEN7"/>
<reference evidence="1" key="1">
    <citation type="submission" date="2016-08" db="EMBL/GenBank/DDBJ databases">
        <title>Complete Genome Seqeunce of Paenibacillus sp. BIHB 4019 from tea rhizoplane.</title>
        <authorList>
            <person name="Thakur R."/>
            <person name="Swarnkar M.K."/>
            <person name="Gulati A."/>
        </authorList>
    </citation>
    <scope>NUCLEOTIDE SEQUENCE [LARGE SCALE GENOMIC DNA]</scope>
    <source>
        <strain evidence="1">BIHB4019</strain>
    </source>
</reference>